<gene>
    <name evidence="2" type="primary">uhrf1_1</name>
    <name evidence="2" type="ORF">E2C01_065680</name>
</gene>
<dbReference type="OrthoDB" id="2270193at2759"/>
<dbReference type="Gene3D" id="3.10.20.90">
    <property type="entry name" value="Phosphatidylinositol 3-kinase Catalytic Subunit, Chain A, domain 1"/>
    <property type="match status" value="1"/>
</dbReference>
<dbReference type="InterPro" id="IPR029071">
    <property type="entry name" value="Ubiquitin-like_domsf"/>
</dbReference>
<dbReference type="SUPFAM" id="SSF54236">
    <property type="entry name" value="Ubiquitin-like"/>
    <property type="match status" value="1"/>
</dbReference>
<reference evidence="2 3" key="1">
    <citation type="submission" date="2019-05" db="EMBL/GenBank/DDBJ databases">
        <title>Another draft genome of Portunus trituberculatus and its Hox gene families provides insights of decapod evolution.</title>
        <authorList>
            <person name="Jeong J.-H."/>
            <person name="Song I."/>
            <person name="Kim S."/>
            <person name="Choi T."/>
            <person name="Kim D."/>
            <person name="Ryu S."/>
            <person name="Kim W."/>
        </authorList>
    </citation>
    <scope>NUCLEOTIDE SEQUENCE [LARGE SCALE GENOMIC DNA]</scope>
    <source>
        <tissue evidence="2">Muscle</tissue>
    </source>
</reference>
<dbReference type="Proteomes" id="UP000324222">
    <property type="component" value="Unassembled WGS sequence"/>
</dbReference>
<dbReference type="EMBL" id="VSRR010032819">
    <property type="protein sequence ID" value="MPC71402.1"/>
    <property type="molecule type" value="Genomic_DNA"/>
</dbReference>
<proteinExistence type="predicted"/>
<comment type="caution">
    <text evidence="2">The sequence shown here is derived from an EMBL/GenBank/DDBJ whole genome shotgun (WGS) entry which is preliminary data.</text>
</comment>
<protein>
    <submittedName>
        <fullName evidence="2">E3 ubiquitin-protein ligase UHRF1</fullName>
    </submittedName>
</protein>
<organism evidence="2 3">
    <name type="scientific">Portunus trituberculatus</name>
    <name type="common">Swimming crab</name>
    <name type="synonym">Neptunus trituberculatus</name>
    <dbReference type="NCBI Taxonomy" id="210409"/>
    <lineage>
        <taxon>Eukaryota</taxon>
        <taxon>Metazoa</taxon>
        <taxon>Ecdysozoa</taxon>
        <taxon>Arthropoda</taxon>
        <taxon>Crustacea</taxon>
        <taxon>Multicrustacea</taxon>
        <taxon>Malacostraca</taxon>
        <taxon>Eumalacostraca</taxon>
        <taxon>Eucarida</taxon>
        <taxon>Decapoda</taxon>
        <taxon>Pleocyemata</taxon>
        <taxon>Brachyura</taxon>
        <taxon>Eubrachyura</taxon>
        <taxon>Portunoidea</taxon>
        <taxon>Portunidae</taxon>
        <taxon>Portuninae</taxon>
        <taxon>Portunus</taxon>
    </lineage>
</organism>
<keyword evidence="3" id="KW-1185">Reference proteome</keyword>
<evidence type="ECO:0000313" key="3">
    <source>
        <dbReference type="Proteomes" id="UP000324222"/>
    </source>
</evidence>
<sequence>MYVKVKSMDGTQTAVLTISKLTTIDDFRGMVEEKLKIAKDRQRLFYRGKQHRLDICMALRLNSECHITAL</sequence>
<accession>A0A5B7HJI0</accession>
<evidence type="ECO:0000259" key="1">
    <source>
        <dbReference type="PROSITE" id="PS50053"/>
    </source>
</evidence>
<evidence type="ECO:0000313" key="2">
    <source>
        <dbReference type="EMBL" id="MPC71402.1"/>
    </source>
</evidence>
<dbReference type="AlphaFoldDB" id="A0A5B7HJI0"/>
<dbReference type="PROSITE" id="PS50053">
    <property type="entry name" value="UBIQUITIN_2"/>
    <property type="match status" value="1"/>
</dbReference>
<feature type="domain" description="Ubiquitin-like" evidence="1">
    <location>
        <begin position="1"/>
        <end position="49"/>
    </location>
</feature>
<dbReference type="Pfam" id="PF00240">
    <property type="entry name" value="ubiquitin"/>
    <property type="match status" value="1"/>
</dbReference>
<dbReference type="InterPro" id="IPR000626">
    <property type="entry name" value="Ubiquitin-like_dom"/>
</dbReference>
<name>A0A5B7HJI0_PORTR</name>